<gene>
    <name evidence="7" type="ORF">BDN70DRAFT_870391</name>
</gene>
<keyword evidence="8" id="KW-1185">Reference proteome</keyword>
<evidence type="ECO:0000256" key="3">
    <source>
        <dbReference type="ARBA" id="ARBA00022989"/>
    </source>
</evidence>
<dbReference type="GO" id="GO:0006506">
    <property type="term" value="P:GPI anchor biosynthetic process"/>
    <property type="evidence" value="ECO:0007669"/>
    <property type="project" value="InterPro"/>
</dbReference>
<sequence length="526" mass="59479">MAALARRRVVVNVLRVFWVLLIFWYEYATFSASVHSCKWPDSAIYMGGKENVTQTRPAHVLLVADPQIIDRNSYPTRSSFSAYLTRLIVDLNLRKNWHAAIKKNPDAIVFLGDMMDNGRNAMSTAEYEEYYARFKHIFKADHSIPQYFIPGNHDVGLGKALQVSPHARSRYVAHFGPPNRKISIADHSLILFDAPGYADEDSQRHGQKKTPKQWIPIRGGALDFAKKYGSEEHKDPVVLFSHIPLYRTDGKSCGPFRERGSIRPGVGPGYQNILEKQSSQRLLELFKPVVIYSGDDHDYCEHYHQTSSPSGQPHIVREVTVKTISMVMNVKRPGFQLLSLVPSELRTEGLDTYADQLCLLPDQLRIYLNVYLPLLALSLLAVLASNVVTLSPAFQNRTTSDATVLFQADLEEADVAELNPRYAPLPQRRPPFISLMPTALSENSFASRSNLRSPNWVGPPRQANLGDSRSIWLAQLRDSILFCQQGRVRKPPRRRNVFSTTLLDARDIAVFPLAVFVLITWLVVTK</sequence>
<evidence type="ECO:0000256" key="5">
    <source>
        <dbReference type="SAM" id="Phobius"/>
    </source>
</evidence>
<dbReference type="GO" id="GO:0016787">
    <property type="term" value="F:hydrolase activity"/>
    <property type="evidence" value="ECO:0007669"/>
    <property type="project" value="InterPro"/>
</dbReference>
<dbReference type="EMBL" id="MU155132">
    <property type="protein sequence ID" value="KAF9485927.1"/>
    <property type="molecule type" value="Genomic_DNA"/>
</dbReference>
<dbReference type="GO" id="GO:0016020">
    <property type="term" value="C:membrane"/>
    <property type="evidence" value="ECO:0007669"/>
    <property type="project" value="UniProtKB-SubCell"/>
</dbReference>
<evidence type="ECO:0000256" key="2">
    <source>
        <dbReference type="ARBA" id="ARBA00022692"/>
    </source>
</evidence>
<accession>A0A9P5ZEF6</accession>
<organism evidence="7 8">
    <name type="scientific">Pholiota conissans</name>
    <dbReference type="NCBI Taxonomy" id="109636"/>
    <lineage>
        <taxon>Eukaryota</taxon>
        <taxon>Fungi</taxon>
        <taxon>Dikarya</taxon>
        <taxon>Basidiomycota</taxon>
        <taxon>Agaricomycotina</taxon>
        <taxon>Agaricomycetes</taxon>
        <taxon>Agaricomycetidae</taxon>
        <taxon>Agaricales</taxon>
        <taxon>Agaricineae</taxon>
        <taxon>Strophariaceae</taxon>
        <taxon>Pholiota</taxon>
    </lineage>
</organism>
<name>A0A9P5ZEF6_9AGAR</name>
<keyword evidence="3 5" id="KW-1133">Transmembrane helix</keyword>
<comment type="caution">
    <text evidence="7">The sequence shown here is derived from an EMBL/GenBank/DDBJ whole genome shotgun (WGS) entry which is preliminary data.</text>
</comment>
<feature type="transmembrane region" description="Helical" evidence="5">
    <location>
        <begin position="9"/>
        <end position="27"/>
    </location>
</feature>
<feature type="transmembrane region" description="Helical" evidence="5">
    <location>
        <begin position="366"/>
        <end position="388"/>
    </location>
</feature>
<evidence type="ECO:0000313" key="7">
    <source>
        <dbReference type="EMBL" id="KAF9485927.1"/>
    </source>
</evidence>
<evidence type="ECO:0000256" key="4">
    <source>
        <dbReference type="ARBA" id="ARBA00023136"/>
    </source>
</evidence>
<dbReference type="GO" id="GO:0005783">
    <property type="term" value="C:endoplasmic reticulum"/>
    <property type="evidence" value="ECO:0007669"/>
    <property type="project" value="TreeGrafter"/>
</dbReference>
<dbReference type="InterPro" id="IPR004843">
    <property type="entry name" value="Calcineurin-like_PHP"/>
</dbReference>
<dbReference type="PANTHER" id="PTHR13315:SF4">
    <property type="entry name" value="METALLOPHOSPHOESTERASE, ISOFORM E"/>
    <property type="match status" value="1"/>
</dbReference>
<dbReference type="PANTHER" id="PTHR13315">
    <property type="entry name" value="METALLO PHOSPHOESTERASE RELATED"/>
    <property type="match status" value="1"/>
</dbReference>
<dbReference type="OrthoDB" id="5977743at2759"/>
<protein>
    <submittedName>
        <fullName evidence="7">Metallo-dependent phosphatase</fullName>
    </submittedName>
</protein>
<keyword evidence="2 5" id="KW-0812">Transmembrane</keyword>
<proteinExistence type="predicted"/>
<dbReference type="InterPro" id="IPR033308">
    <property type="entry name" value="PGAP5/Cdc1/Ted1"/>
</dbReference>
<evidence type="ECO:0000259" key="6">
    <source>
        <dbReference type="Pfam" id="PF00149"/>
    </source>
</evidence>
<feature type="transmembrane region" description="Helical" evidence="5">
    <location>
        <begin position="503"/>
        <end position="524"/>
    </location>
</feature>
<dbReference type="AlphaFoldDB" id="A0A9P5ZEF6"/>
<evidence type="ECO:0000313" key="8">
    <source>
        <dbReference type="Proteomes" id="UP000807469"/>
    </source>
</evidence>
<dbReference type="Proteomes" id="UP000807469">
    <property type="component" value="Unassembled WGS sequence"/>
</dbReference>
<feature type="domain" description="Calcineurin-like phosphoesterase" evidence="6">
    <location>
        <begin position="94"/>
        <end position="299"/>
    </location>
</feature>
<evidence type="ECO:0000256" key="1">
    <source>
        <dbReference type="ARBA" id="ARBA00004141"/>
    </source>
</evidence>
<keyword evidence="4 5" id="KW-0472">Membrane</keyword>
<dbReference type="Gene3D" id="3.60.21.10">
    <property type="match status" value="1"/>
</dbReference>
<dbReference type="SUPFAM" id="SSF56300">
    <property type="entry name" value="Metallo-dependent phosphatases"/>
    <property type="match status" value="1"/>
</dbReference>
<dbReference type="InterPro" id="IPR029052">
    <property type="entry name" value="Metallo-depent_PP-like"/>
</dbReference>
<comment type="subcellular location">
    <subcellularLocation>
        <location evidence="1">Membrane</location>
        <topology evidence="1">Multi-pass membrane protein</topology>
    </subcellularLocation>
</comment>
<reference evidence="7" key="1">
    <citation type="submission" date="2020-11" db="EMBL/GenBank/DDBJ databases">
        <authorList>
            <consortium name="DOE Joint Genome Institute"/>
            <person name="Ahrendt S."/>
            <person name="Riley R."/>
            <person name="Andreopoulos W."/>
            <person name="Labutti K."/>
            <person name="Pangilinan J."/>
            <person name="Ruiz-Duenas F.J."/>
            <person name="Barrasa J.M."/>
            <person name="Sanchez-Garcia M."/>
            <person name="Camarero S."/>
            <person name="Miyauchi S."/>
            <person name="Serrano A."/>
            <person name="Linde D."/>
            <person name="Babiker R."/>
            <person name="Drula E."/>
            <person name="Ayuso-Fernandez I."/>
            <person name="Pacheco R."/>
            <person name="Padilla G."/>
            <person name="Ferreira P."/>
            <person name="Barriuso J."/>
            <person name="Kellner H."/>
            <person name="Castanera R."/>
            <person name="Alfaro M."/>
            <person name="Ramirez L."/>
            <person name="Pisabarro A.G."/>
            <person name="Kuo A."/>
            <person name="Tritt A."/>
            <person name="Lipzen A."/>
            <person name="He G."/>
            <person name="Yan M."/>
            <person name="Ng V."/>
            <person name="Cullen D."/>
            <person name="Martin F."/>
            <person name="Rosso M.-N."/>
            <person name="Henrissat B."/>
            <person name="Hibbett D."/>
            <person name="Martinez A.T."/>
            <person name="Grigoriev I.V."/>
        </authorList>
    </citation>
    <scope>NUCLEOTIDE SEQUENCE</scope>
    <source>
        <strain evidence="7">CIRM-BRFM 674</strain>
    </source>
</reference>
<dbReference type="Pfam" id="PF00149">
    <property type="entry name" value="Metallophos"/>
    <property type="match status" value="1"/>
</dbReference>